<comment type="subunit">
    <text evidence="7">Monomer.</text>
</comment>
<feature type="binding site" evidence="7">
    <location>
        <begin position="166"/>
        <end position="173"/>
    </location>
    <ligand>
        <name>GTP</name>
        <dbReference type="ChEBI" id="CHEBI:37565"/>
    </ligand>
</feature>
<dbReference type="InterPro" id="IPR027417">
    <property type="entry name" value="P-loop_NTPase"/>
</dbReference>
<dbReference type="Pfam" id="PF01926">
    <property type="entry name" value="MMR_HSR1"/>
    <property type="match status" value="1"/>
</dbReference>
<evidence type="ECO:0000256" key="5">
    <source>
        <dbReference type="ARBA" id="ARBA00022842"/>
    </source>
</evidence>
<dbReference type="SUPFAM" id="SSF82051">
    <property type="entry name" value="Obg GTP-binding protein N-terminal domain"/>
    <property type="match status" value="1"/>
</dbReference>
<dbReference type="HAMAP" id="MF_01454">
    <property type="entry name" value="GTPase_Obg"/>
    <property type="match status" value="1"/>
</dbReference>
<feature type="domain" description="OBG-type G" evidence="9">
    <location>
        <begin position="160"/>
        <end position="318"/>
    </location>
</feature>
<feature type="region of interest" description="Disordered" evidence="8">
    <location>
        <begin position="69"/>
        <end position="91"/>
    </location>
</feature>
<dbReference type="InterPro" id="IPR014100">
    <property type="entry name" value="GTP-bd_Obg/CgtA"/>
</dbReference>
<dbReference type="PROSITE" id="PS51710">
    <property type="entry name" value="G_OBG"/>
    <property type="match status" value="1"/>
</dbReference>
<feature type="binding site" evidence="7">
    <location>
        <position position="173"/>
    </location>
    <ligand>
        <name>Mg(2+)</name>
        <dbReference type="ChEBI" id="CHEBI:18420"/>
    </ligand>
</feature>
<dbReference type="Gene3D" id="3.40.50.300">
    <property type="entry name" value="P-loop containing nucleotide triphosphate hydrolases"/>
    <property type="match status" value="1"/>
</dbReference>
<dbReference type="InterPro" id="IPR031167">
    <property type="entry name" value="G_OBG"/>
</dbReference>
<dbReference type="CDD" id="cd01898">
    <property type="entry name" value="Obg"/>
    <property type="match status" value="1"/>
</dbReference>
<comment type="caution">
    <text evidence="11">The sequence shown here is derived from an EMBL/GenBank/DDBJ whole genome shotgun (WGS) entry which is preliminary data.</text>
</comment>
<keyword evidence="2 7" id="KW-0963">Cytoplasm</keyword>
<dbReference type="EMBL" id="DQWE01000414">
    <property type="protein sequence ID" value="HDI83904.1"/>
    <property type="molecule type" value="Genomic_DNA"/>
</dbReference>
<comment type="function">
    <text evidence="7">An essential GTPase which binds GTP, GDP and possibly (p)ppGpp with moderate affinity, with high nucleotide exchange rates and a fairly low GTP hydrolysis rate. Plays a role in control of the cell cycle, stress response, ribosome biogenesis and in those bacteria that undergo differentiation, in morphogenesis control.</text>
</comment>
<evidence type="ECO:0000256" key="1">
    <source>
        <dbReference type="ARBA" id="ARBA00007699"/>
    </source>
</evidence>
<protein>
    <recommendedName>
        <fullName evidence="7">GTPase Obg</fullName>
        <ecNumber evidence="7">3.6.5.-</ecNumber>
    </recommendedName>
    <alternativeName>
        <fullName evidence="7">GTP-binding protein Obg</fullName>
    </alternativeName>
</protein>
<comment type="subcellular location">
    <subcellularLocation>
        <location evidence="7">Cytoplasm</location>
    </subcellularLocation>
</comment>
<reference evidence="11" key="1">
    <citation type="journal article" date="2020" name="mSystems">
        <title>Genome- and Community-Level Interaction Insights into Carbon Utilization and Element Cycling Functions of Hydrothermarchaeota in Hydrothermal Sediment.</title>
        <authorList>
            <person name="Zhou Z."/>
            <person name="Liu Y."/>
            <person name="Xu W."/>
            <person name="Pan J."/>
            <person name="Luo Z.H."/>
            <person name="Li M."/>
        </authorList>
    </citation>
    <scope>NUCLEOTIDE SEQUENCE [LARGE SCALE GENOMIC DNA]</scope>
    <source>
        <strain evidence="11">HyVt-102</strain>
    </source>
</reference>
<keyword evidence="6 7" id="KW-0342">GTP-binding</keyword>
<feature type="region of interest" description="Disordered" evidence="8">
    <location>
        <begin position="123"/>
        <end position="144"/>
    </location>
</feature>
<dbReference type="InterPro" id="IPR006169">
    <property type="entry name" value="GTP1_OBG_dom"/>
</dbReference>
<dbReference type="NCBIfam" id="TIGR02729">
    <property type="entry name" value="Obg_CgtA"/>
    <property type="match status" value="1"/>
</dbReference>
<feature type="binding site" evidence="7">
    <location>
        <position position="193"/>
    </location>
    <ligand>
        <name>Mg(2+)</name>
        <dbReference type="ChEBI" id="CHEBI:18420"/>
    </ligand>
</feature>
<dbReference type="InterPro" id="IPR036726">
    <property type="entry name" value="GTP1_OBG_dom_sf"/>
</dbReference>
<dbReference type="PROSITE" id="PS51883">
    <property type="entry name" value="OBG"/>
    <property type="match status" value="1"/>
</dbReference>
<feature type="binding site" evidence="7">
    <location>
        <begin position="212"/>
        <end position="215"/>
    </location>
    <ligand>
        <name>GTP</name>
        <dbReference type="ChEBI" id="CHEBI:37565"/>
    </ligand>
</feature>
<evidence type="ECO:0000259" key="9">
    <source>
        <dbReference type="PROSITE" id="PS51710"/>
    </source>
</evidence>
<dbReference type="GO" id="GO:0005525">
    <property type="term" value="F:GTP binding"/>
    <property type="evidence" value="ECO:0007669"/>
    <property type="project" value="UniProtKB-UniRule"/>
</dbReference>
<dbReference type="FunFam" id="2.70.210.12:FF:000001">
    <property type="entry name" value="GTPase Obg"/>
    <property type="match status" value="1"/>
</dbReference>
<keyword evidence="5 7" id="KW-0460">Magnesium</keyword>
<organism evidence="11">
    <name type="scientific">candidate division WOR-3 bacterium</name>
    <dbReference type="NCBI Taxonomy" id="2052148"/>
    <lineage>
        <taxon>Bacteria</taxon>
        <taxon>Bacteria division WOR-3</taxon>
    </lineage>
</organism>
<gene>
    <name evidence="11" type="primary">obgE</name>
    <name evidence="7" type="synonym">obg</name>
    <name evidence="11" type="ORF">ENF18_08970</name>
</gene>
<comment type="similarity">
    <text evidence="1 7">Belongs to the TRAFAC class OBG-HflX-like GTPase superfamily. OBG GTPase family.</text>
</comment>
<dbReference type="PANTHER" id="PTHR11702:SF31">
    <property type="entry name" value="MITOCHONDRIAL RIBOSOME-ASSOCIATED GTPASE 2"/>
    <property type="match status" value="1"/>
</dbReference>
<dbReference type="Pfam" id="PF01018">
    <property type="entry name" value="GTP1_OBG"/>
    <property type="match status" value="1"/>
</dbReference>
<dbReference type="NCBIfam" id="NF008956">
    <property type="entry name" value="PRK12299.1"/>
    <property type="match status" value="1"/>
</dbReference>
<evidence type="ECO:0000256" key="2">
    <source>
        <dbReference type="ARBA" id="ARBA00022490"/>
    </source>
</evidence>
<keyword evidence="3 7" id="KW-0547">Nucleotide-binding</keyword>
<feature type="binding site" evidence="7">
    <location>
        <begin position="278"/>
        <end position="281"/>
    </location>
    <ligand>
        <name>GTP</name>
        <dbReference type="ChEBI" id="CHEBI:37565"/>
    </ligand>
</feature>
<evidence type="ECO:0000256" key="3">
    <source>
        <dbReference type="ARBA" id="ARBA00022741"/>
    </source>
</evidence>
<feature type="binding site" evidence="7">
    <location>
        <begin position="299"/>
        <end position="301"/>
    </location>
    <ligand>
        <name>GTP</name>
        <dbReference type="ChEBI" id="CHEBI:37565"/>
    </ligand>
</feature>
<feature type="binding site" evidence="7">
    <location>
        <begin position="191"/>
        <end position="195"/>
    </location>
    <ligand>
        <name>GTP</name>
        <dbReference type="ChEBI" id="CHEBI:37565"/>
    </ligand>
</feature>
<dbReference type="NCBIfam" id="TIGR00231">
    <property type="entry name" value="small_GTP"/>
    <property type="match status" value="1"/>
</dbReference>
<sequence>MRYFFDRAKIYVEGGRGGNGCISFRREKFVPKGGPDGGDGGDGGDVVLVVSPNLNTLRDFHYRRHYRAKKGEHGKGKNMHGRKGEDLVVPVPPGTVVMDEDGNIIGDLVKEGDRLVVARGGKGGRGNAAFATPTRQTPRIAEEGKPGEKRWIRLELKLIADVGLVGFPNAGKSTLLSKLSHAKPKIASYPFTTLQPNLGVCEHKGERFVIADIPGIIEDAHIGKGLGLEFLRHIERTKLLLFVIDVADAPDYHYNALLKELREYRGELLGKPRIVALNKIDLIEEDDYPEFDVKTHPISALKSLGLEELKDSIVSLLEEVEDERKKVLQTEGNT</sequence>
<dbReference type="GO" id="GO:0042254">
    <property type="term" value="P:ribosome biogenesis"/>
    <property type="evidence" value="ECO:0007669"/>
    <property type="project" value="UniProtKB-UniRule"/>
</dbReference>
<accession>A0A7C0ZM59</accession>
<evidence type="ECO:0000313" key="11">
    <source>
        <dbReference type="EMBL" id="HDI83904.1"/>
    </source>
</evidence>
<dbReference type="InterPro" id="IPR045086">
    <property type="entry name" value="OBG_GTPase"/>
</dbReference>
<dbReference type="InterPro" id="IPR005225">
    <property type="entry name" value="Small_GTP-bd"/>
</dbReference>
<dbReference type="SUPFAM" id="SSF52540">
    <property type="entry name" value="P-loop containing nucleoside triphosphate hydrolases"/>
    <property type="match status" value="1"/>
</dbReference>
<dbReference type="EC" id="3.6.5.-" evidence="7"/>
<evidence type="ECO:0000259" key="10">
    <source>
        <dbReference type="PROSITE" id="PS51883"/>
    </source>
</evidence>
<name>A0A7C0ZM59_UNCW3</name>
<dbReference type="Proteomes" id="UP000885847">
    <property type="component" value="Unassembled WGS sequence"/>
</dbReference>
<proteinExistence type="inferred from homology"/>
<dbReference type="InterPro" id="IPR006073">
    <property type="entry name" value="GTP-bd"/>
</dbReference>
<evidence type="ECO:0000256" key="7">
    <source>
        <dbReference type="HAMAP-Rule" id="MF_01454"/>
    </source>
</evidence>
<dbReference type="PANTHER" id="PTHR11702">
    <property type="entry name" value="DEVELOPMENTALLY REGULATED GTP-BINDING PROTEIN-RELATED"/>
    <property type="match status" value="1"/>
</dbReference>
<dbReference type="PRINTS" id="PR00326">
    <property type="entry name" value="GTP1OBG"/>
</dbReference>
<evidence type="ECO:0000256" key="8">
    <source>
        <dbReference type="SAM" id="MobiDB-lite"/>
    </source>
</evidence>
<keyword evidence="4 7" id="KW-0378">Hydrolase</keyword>
<dbReference type="AlphaFoldDB" id="A0A7C0ZM59"/>
<dbReference type="Gene3D" id="2.70.210.12">
    <property type="entry name" value="GTP1/OBG domain"/>
    <property type="match status" value="1"/>
</dbReference>
<dbReference type="NCBIfam" id="NF008954">
    <property type="entry name" value="PRK12296.1"/>
    <property type="match status" value="1"/>
</dbReference>
<dbReference type="GO" id="GO:0000287">
    <property type="term" value="F:magnesium ion binding"/>
    <property type="evidence" value="ECO:0007669"/>
    <property type="project" value="InterPro"/>
</dbReference>
<feature type="domain" description="Obg" evidence="10">
    <location>
        <begin position="2"/>
        <end position="159"/>
    </location>
</feature>
<dbReference type="GO" id="GO:0005737">
    <property type="term" value="C:cytoplasm"/>
    <property type="evidence" value="ECO:0007669"/>
    <property type="project" value="UniProtKB-SubCell"/>
</dbReference>
<dbReference type="PIRSF" id="PIRSF002401">
    <property type="entry name" value="GTP_bd_Obg/CgtA"/>
    <property type="match status" value="1"/>
</dbReference>
<dbReference type="GO" id="GO:0003924">
    <property type="term" value="F:GTPase activity"/>
    <property type="evidence" value="ECO:0007669"/>
    <property type="project" value="UniProtKB-UniRule"/>
</dbReference>
<evidence type="ECO:0000256" key="6">
    <source>
        <dbReference type="ARBA" id="ARBA00023134"/>
    </source>
</evidence>
<dbReference type="NCBIfam" id="NF008955">
    <property type="entry name" value="PRK12297.1"/>
    <property type="match status" value="1"/>
</dbReference>
<evidence type="ECO:0000256" key="4">
    <source>
        <dbReference type="ARBA" id="ARBA00022801"/>
    </source>
</evidence>
<comment type="cofactor">
    <cofactor evidence="7">
        <name>Mg(2+)</name>
        <dbReference type="ChEBI" id="CHEBI:18420"/>
    </cofactor>
</comment>
<keyword evidence="7" id="KW-0479">Metal-binding</keyword>